<dbReference type="EMBL" id="ATLV01010834">
    <property type="status" value="NOT_ANNOTATED_CDS"/>
    <property type="molecule type" value="Genomic_DNA"/>
</dbReference>
<dbReference type="CDD" id="cd00087">
    <property type="entry name" value="FReD"/>
    <property type="match status" value="1"/>
</dbReference>
<dbReference type="SUPFAM" id="SSF57997">
    <property type="entry name" value="Tropomyosin"/>
    <property type="match status" value="1"/>
</dbReference>
<dbReference type="OMA" id="KISAYCE"/>
<dbReference type="Gene3D" id="3.90.215.10">
    <property type="entry name" value="Gamma Fibrinogen, chain A, domain 1"/>
    <property type="match status" value="1"/>
</dbReference>
<keyword evidence="6" id="KW-1185">Reference proteome</keyword>
<dbReference type="STRING" id="74873.A0A084VCL6"/>
<dbReference type="VEuPathDB" id="VectorBase:ASIS004117"/>
<dbReference type="InterPro" id="IPR050373">
    <property type="entry name" value="Fibrinogen_C-term_domain"/>
</dbReference>
<dbReference type="Proteomes" id="UP000030765">
    <property type="component" value="Unassembled WGS sequence"/>
</dbReference>
<dbReference type="AlphaFoldDB" id="A0A084VCL6"/>
<protein>
    <submittedName>
        <fullName evidence="5">Fibrinogen C-terminal domain-containing protein</fullName>
    </submittedName>
</protein>
<name>A0A084VCL6_ANOSI</name>
<dbReference type="InterPro" id="IPR014716">
    <property type="entry name" value="Fibrinogen_a/b/g_C_1"/>
</dbReference>
<dbReference type="SMART" id="SM00186">
    <property type="entry name" value="FBG"/>
    <property type="match status" value="1"/>
</dbReference>
<dbReference type="EnsemblMetazoa" id="ASIC002666-RA">
    <property type="protein sequence ID" value="ASIC002666-PA"/>
    <property type="gene ID" value="ASIC002666"/>
</dbReference>
<dbReference type="VEuPathDB" id="VectorBase:ASIS003563"/>
<proteinExistence type="predicted"/>
<dbReference type="InterPro" id="IPR002181">
    <property type="entry name" value="Fibrinogen_a/b/g_C_dom"/>
</dbReference>
<accession>A0A084VCL6</accession>
<dbReference type="VEuPathDB" id="VectorBase:ASIC002666"/>
<dbReference type="PANTHER" id="PTHR19143">
    <property type="entry name" value="FIBRINOGEN/TENASCIN/ANGIOPOEITIN"/>
    <property type="match status" value="1"/>
</dbReference>
<feature type="domain" description="Fibrinogen C-terminal" evidence="3">
    <location>
        <begin position="253"/>
        <end position="422"/>
    </location>
</feature>
<evidence type="ECO:0000313" key="5">
    <source>
        <dbReference type="EnsemblMetazoa" id="ASIC002666-PA"/>
    </source>
</evidence>
<feature type="chain" id="PRO_5001783243" evidence="2">
    <location>
        <begin position="24"/>
        <end position="422"/>
    </location>
</feature>
<sequence length="422" mass="47712">MGTKVRLVCLLVTISWVSGPISATDDIGAGLLKAKLDFLQEKLQEIEHNLLSTMDRKLDHLRNKLDELEHDMKARDEKLDLVEHSWKEVGSTVKAMDESLLNKVSDFEESMKTRDDLWEEIARGMNTTHTNSSFQLEDKLTTLDNKLSTLEDKLTTKLNNLEGTQQADFTKLKSETKKLLDLQAEYVKNHTSQMEHIANTTESHSCLKLGDLEGKLTAKLNDLEGKQQADLKKLQTETKKLFDLQTEYIKNQTTRMEGPGICKNASMTGSGIYQIQLTPQQKISAYCEQGSFGGGWLVFQHRFNGQVSFDRGWTEYRNGFGNLGGEFWLGLEYLHKLTTARKYELIVEVKDYHGNYGFARYSEFEVGSEGDGYSLSLGKYTGTAGDSFTIRRYTKFSTKDKDNDNSSISCTSGYGGAWCFSC</sequence>
<organism evidence="4">
    <name type="scientific">Anopheles sinensis</name>
    <name type="common">Mosquito</name>
    <dbReference type="NCBI Taxonomy" id="74873"/>
    <lineage>
        <taxon>Eukaryota</taxon>
        <taxon>Metazoa</taxon>
        <taxon>Ecdysozoa</taxon>
        <taxon>Arthropoda</taxon>
        <taxon>Hexapoda</taxon>
        <taxon>Insecta</taxon>
        <taxon>Pterygota</taxon>
        <taxon>Neoptera</taxon>
        <taxon>Endopterygota</taxon>
        <taxon>Diptera</taxon>
        <taxon>Nematocera</taxon>
        <taxon>Culicoidea</taxon>
        <taxon>Culicidae</taxon>
        <taxon>Anophelinae</taxon>
        <taxon>Anopheles</taxon>
    </lineage>
</organism>
<dbReference type="GO" id="GO:0005615">
    <property type="term" value="C:extracellular space"/>
    <property type="evidence" value="ECO:0007669"/>
    <property type="project" value="TreeGrafter"/>
</dbReference>
<dbReference type="InterPro" id="IPR036056">
    <property type="entry name" value="Fibrinogen-like_C"/>
</dbReference>
<dbReference type="PANTHER" id="PTHR19143:SF327">
    <property type="entry name" value="FI21813P1-RELATED"/>
    <property type="match status" value="1"/>
</dbReference>
<dbReference type="SUPFAM" id="SSF56496">
    <property type="entry name" value="Fibrinogen C-terminal domain-like"/>
    <property type="match status" value="1"/>
</dbReference>
<dbReference type="Pfam" id="PF00147">
    <property type="entry name" value="Fibrinogen_C"/>
    <property type="match status" value="1"/>
</dbReference>
<feature type="coiled-coil region" evidence="1">
    <location>
        <begin position="29"/>
        <end position="78"/>
    </location>
</feature>
<reference evidence="5" key="2">
    <citation type="submission" date="2020-05" db="UniProtKB">
        <authorList>
            <consortium name="EnsemblMetazoa"/>
        </authorList>
    </citation>
    <scope>IDENTIFICATION</scope>
</reference>
<keyword evidence="2" id="KW-0732">Signal</keyword>
<evidence type="ECO:0000313" key="4">
    <source>
        <dbReference type="EMBL" id="KFB35710.1"/>
    </source>
</evidence>
<keyword evidence="1" id="KW-0175">Coiled coil</keyword>
<feature type="signal peptide" evidence="2">
    <location>
        <begin position="1"/>
        <end position="23"/>
    </location>
</feature>
<dbReference type="EMBL" id="KE524620">
    <property type="protein sequence ID" value="KFB35710.1"/>
    <property type="molecule type" value="Genomic_DNA"/>
</dbReference>
<gene>
    <name evidence="4" type="ORF">ZHAS_00002666</name>
</gene>
<evidence type="ECO:0000259" key="3">
    <source>
        <dbReference type="PROSITE" id="PS51406"/>
    </source>
</evidence>
<evidence type="ECO:0000256" key="1">
    <source>
        <dbReference type="SAM" id="Coils"/>
    </source>
</evidence>
<dbReference type="PROSITE" id="PS51406">
    <property type="entry name" value="FIBRINOGEN_C_2"/>
    <property type="match status" value="1"/>
</dbReference>
<evidence type="ECO:0000313" key="6">
    <source>
        <dbReference type="Proteomes" id="UP000030765"/>
    </source>
</evidence>
<dbReference type="OrthoDB" id="10431846at2759"/>
<reference evidence="4 6" key="1">
    <citation type="journal article" date="2014" name="BMC Genomics">
        <title>Genome sequence of Anopheles sinensis provides insight into genetics basis of mosquito competence for malaria parasites.</title>
        <authorList>
            <person name="Zhou D."/>
            <person name="Zhang D."/>
            <person name="Ding G."/>
            <person name="Shi L."/>
            <person name="Hou Q."/>
            <person name="Ye Y."/>
            <person name="Xu Y."/>
            <person name="Zhou H."/>
            <person name="Xiong C."/>
            <person name="Li S."/>
            <person name="Yu J."/>
            <person name="Hong S."/>
            <person name="Yu X."/>
            <person name="Zou P."/>
            <person name="Chen C."/>
            <person name="Chang X."/>
            <person name="Wang W."/>
            <person name="Lv Y."/>
            <person name="Sun Y."/>
            <person name="Ma L."/>
            <person name="Shen B."/>
            <person name="Zhu C."/>
        </authorList>
    </citation>
    <scope>NUCLEOTIDE SEQUENCE [LARGE SCALE GENOMIC DNA]</scope>
</reference>
<evidence type="ECO:0000256" key="2">
    <source>
        <dbReference type="SAM" id="SignalP"/>
    </source>
</evidence>